<evidence type="ECO:0000256" key="5">
    <source>
        <dbReference type="ARBA" id="ARBA00023157"/>
    </source>
</evidence>
<keyword evidence="4" id="KW-0732">Signal</keyword>
<evidence type="ECO:0000259" key="8">
    <source>
        <dbReference type="Pfam" id="PF07995"/>
    </source>
</evidence>
<keyword evidence="9" id="KW-1185">Reference proteome</keyword>
<comment type="subcellular location">
    <subcellularLocation>
        <location evidence="1">Secreted</location>
    </subcellularLocation>
</comment>
<sequence length="579" mass="62965">MTGYTARLIVLVFSNTGCCTNEEDDVIRGEFKAIKAETASDACSDFIHDILCQRCSPVTSSLFSNDEKSLVPLPGLCASQCNDFYTKCKDAIPHLTSDEAILASLETEKLFCDEVQRTGTEYCYPEMMDTLDTKPEPVKTNFDNCLCLQEKAAGLFNPVVLVSAFDGSGRLFIGQQTGVVLVMVPGQSEPTVFLDIQDQVKTGTLPGDERGFLSMAFHPEYESNGKFYIYYTSDPGTLVLRISEMLVSADPNKADPTTERLLLQIDEPANNHNGGQLLFGLDKYLYVFIGDGGGSGDPDYNGQNKGTFLATGIRIDVDVIGPEKPYGIPPDNPFIDDPEALPELYAYGLRNPWRCSVDRGDFFTGHGKGRILCADVGQLAYEEVDIIQAGGNYGWNGKEGYACYDQAVCDSLVDDILPIDAYDRAIGKCVIGGFVYRGCELHPDADGLYLFGDYSTSAFFKLIENKDTGEWTRDYVCLGDATVCTGDLTGVFPDKILSYGEDENGELYMLATDTAQVTNDGGKVFKLVDPSGNHCSATRKSVGPNHVSRTNVKTDADSGSAVMGISVCLVSIGVLFNLL</sequence>
<dbReference type="Pfam" id="PF07995">
    <property type="entry name" value="GSDH"/>
    <property type="match status" value="1"/>
</dbReference>
<evidence type="ECO:0000259" key="7">
    <source>
        <dbReference type="Pfam" id="PF03024"/>
    </source>
</evidence>
<dbReference type="PANTHER" id="PTHR19328:SF75">
    <property type="entry name" value="ALDOSE SUGAR DEHYDROGENASE YLII"/>
    <property type="match status" value="1"/>
</dbReference>
<evidence type="ECO:0000256" key="2">
    <source>
        <dbReference type="ARBA" id="ARBA00010658"/>
    </source>
</evidence>
<accession>A0ABM0MUR5</accession>
<dbReference type="InterPro" id="IPR011042">
    <property type="entry name" value="6-blade_b-propeller_TolB-like"/>
</dbReference>
<evidence type="ECO:0000256" key="6">
    <source>
        <dbReference type="ARBA" id="ARBA00023180"/>
    </source>
</evidence>
<comment type="similarity">
    <text evidence="2">Belongs to the HHIP family.</text>
</comment>
<keyword evidence="6" id="KW-0325">Glycoprotein</keyword>
<gene>
    <name evidence="10" type="primary">LOC100368693</name>
</gene>
<dbReference type="PANTHER" id="PTHR19328">
    <property type="entry name" value="HEDGEHOG-INTERACTING PROTEIN"/>
    <property type="match status" value="1"/>
</dbReference>
<dbReference type="Proteomes" id="UP000694865">
    <property type="component" value="Unplaced"/>
</dbReference>
<keyword evidence="5" id="KW-1015">Disulfide bond</keyword>
<keyword evidence="3" id="KW-0964">Secreted</keyword>
<evidence type="ECO:0000313" key="10">
    <source>
        <dbReference type="RefSeq" id="XP_006823756.1"/>
    </source>
</evidence>
<protein>
    <submittedName>
        <fullName evidence="10">HHIP-like protein 2-like</fullName>
    </submittedName>
</protein>
<dbReference type="InterPro" id="IPR018143">
    <property type="entry name" value="Folate_rcpt-like"/>
</dbReference>
<feature type="domain" description="Folate receptor-like" evidence="7">
    <location>
        <begin position="13"/>
        <end position="149"/>
    </location>
</feature>
<dbReference type="RefSeq" id="XP_006823756.1">
    <property type="nucleotide sequence ID" value="XM_006823693.1"/>
</dbReference>
<dbReference type="InterPro" id="IPR012938">
    <property type="entry name" value="Glc/Sorbosone_DH"/>
</dbReference>
<proteinExistence type="inferred from homology"/>
<dbReference type="SUPFAM" id="SSF50952">
    <property type="entry name" value="Soluble quinoprotein glucose dehydrogenase"/>
    <property type="match status" value="1"/>
</dbReference>
<dbReference type="InterPro" id="IPR011041">
    <property type="entry name" value="Quinoprot_gluc/sorb_DH_b-prop"/>
</dbReference>
<evidence type="ECO:0000313" key="9">
    <source>
        <dbReference type="Proteomes" id="UP000694865"/>
    </source>
</evidence>
<dbReference type="Pfam" id="PF03024">
    <property type="entry name" value="Folate_rec"/>
    <property type="match status" value="1"/>
</dbReference>
<evidence type="ECO:0000256" key="3">
    <source>
        <dbReference type="ARBA" id="ARBA00022525"/>
    </source>
</evidence>
<dbReference type="GeneID" id="100368693"/>
<name>A0ABM0MUR5_SACKO</name>
<reference evidence="10" key="1">
    <citation type="submission" date="2025-08" db="UniProtKB">
        <authorList>
            <consortium name="RefSeq"/>
        </authorList>
    </citation>
    <scope>IDENTIFICATION</scope>
    <source>
        <tissue evidence="10">Testes</tissue>
    </source>
</reference>
<dbReference type="Gene3D" id="2.120.10.30">
    <property type="entry name" value="TolB, C-terminal domain"/>
    <property type="match status" value="1"/>
</dbReference>
<organism evidence="9 10">
    <name type="scientific">Saccoglossus kowalevskii</name>
    <name type="common">Acorn worm</name>
    <dbReference type="NCBI Taxonomy" id="10224"/>
    <lineage>
        <taxon>Eukaryota</taxon>
        <taxon>Metazoa</taxon>
        <taxon>Hemichordata</taxon>
        <taxon>Enteropneusta</taxon>
        <taxon>Harrimaniidae</taxon>
        <taxon>Saccoglossus</taxon>
    </lineage>
</organism>
<evidence type="ECO:0000256" key="1">
    <source>
        <dbReference type="ARBA" id="ARBA00004613"/>
    </source>
</evidence>
<evidence type="ECO:0000256" key="4">
    <source>
        <dbReference type="ARBA" id="ARBA00022729"/>
    </source>
</evidence>
<feature type="domain" description="Glucose/Sorbosone dehydrogenase" evidence="8">
    <location>
        <begin position="168"/>
        <end position="401"/>
    </location>
</feature>